<comment type="caution">
    <text evidence="1">The sequence shown here is derived from an EMBL/GenBank/DDBJ whole genome shotgun (WGS) entry which is preliminary data.</text>
</comment>
<dbReference type="EMBL" id="BMAW01018630">
    <property type="protein sequence ID" value="GFT59349.1"/>
    <property type="molecule type" value="Genomic_DNA"/>
</dbReference>
<feature type="non-terminal residue" evidence="1">
    <location>
        <position position="1"/>
    </location>
</feature>
<keyword evidence="2" id="KW-1185">Reference proteome</keyword>
<gene>
    <name evidence="1" type="ORF">NPIL_535981</name>
</gene>
<sequence>IEGTPRRDEACRVVHLRFPSDRLLPVPLCHPVRARSPGRLQLP</sequence>
<name>A0A8X6P9T5_NEPPI</name>
<evidence type="ECO:0000313" key="1">
    <source>
        <dbReference type="EMBL" id="GFT59349.1"/>
    </source>
</evidence>
<proteinExistence type="predicted"/>
<dbReference type="OrthoDB" id="10367919at2759"/>
<dbReference type="AlphaFoldDB" id="A0A8X6P9T5"/>
<reference evidence="1" key="1">
    <citation type="submission" date="2020-08" db="EMBL/GenBank/DDBJ databases">
        <title>Multicomponent nature underlies the extraordinary mechanical properties of spider dragline silk.</title>
        <authorList>
            <person name="Kono N."/>
            <person name="Nakamura H."/>
            <person name="Mori M."/>
            <person name="Yoshida Y."/>
            <person name="Ohtoshi R."/>
            <person name="Malay A.D."/>
            <person name="Moran D.A.P."/>
            <person name="Tomita M."/>
            <person name="Numata K."/>
            <person name="Arakawa K."/>
        </authorList>
    </citation>
    <scope>NUCLEOTIDE SEQUENCE</scope>
</reference>
<dbReference type="Proteomes" id="UP000887013">
    <property type="component" value="Unassembled WGS sequence"/>
</dbReference>
<organism evidence="1 2">
    <name type="scientific">Nephila pilipes</name>
    <name type="common">Giant wood spider</name>
    <name type="synonym">Nephila maculata</name>
    <dbReference type="NCBI Taxonomy" id="299642"/>
    <lineage>
        <taxon>Eukaryota</taxon>
        <taxon>Metazoa</taxon>
        <taxon>Ecdysozoa</taxon>
        <taxon>Arthropoda</taxon>
        <taxon>Chelicerata</taxon>
        <taxon>Arachnida</taxon>
        <taxon>Araneae</taxon>
        <taxon>Araneomorphae</taxon>
        <taxon>Entelegynae</taxon>
        <taxon>Araneoidea</taxon>
        <taxon>Nephilidae</taxon>
        <taxon>Nephila</taxon>
    </lineage>
</organism>
<accession>A0A8X6P9T5</accession>
<protein>
    <submittedName>
        <fullName evidence="1">Uncharacterized protein</fullName>
    </submittedName>
</protein>
<evidence type="ECO:0000313" key="2">
    <source>
        <dbReference type="Proteomes" id="UP000887013"/>
    </source>
</evidence>